<name>A0A0A8YBL0_ARUDO</name>
<proteinExistence type="predicted"/>
<sequence length="32" mass="3447">MIGLNVVLPASENCGALGHHMAYAASWILMIY</sequence>
<evidence type="ECO:0000313" key="1">
    <source>
        <dbReference type="EMBL" id="JAD22835.1"/>
    </source>
</evidence>
<dbReference type="EMBL" id="GBRH01275060">
    <property type="protein sequence ID" value="JAD22835.1"/>
    <property type="molecule type" value="Transcribed_RNA"/>
</dbReference>
<organism evidence="1">
    <name type="scientific">Arundo donax</name>
    <name type="common">Giant reed</name>
    <name type="synonym">Donax arundinaceus</name>
    <dbReference type="NCBI Taxonomy" id="35708"/>
    <lineage>
        <taxon>Eukaryota</taxon>
        <taxon>Viridiplantae</taxon>
        <taxon>Streptophyta</taxon>
        <taxon>Embryophyta</taxon>
        <taxon>Tracheophyta</taxon>
        <taxon>Spermatophyta</taxon>
        <taxon>Magnoliopsida</taxon>
        <taxon>Liliopsida</taxon>
        <taxon>Poales</taxon>
        <taxon>Poaceae</taxon>
        <taxon>PACMAD clade</taxon>
        <taxon>Arundinoideae</taxon>
        <taxon>Arundineae</taxon>
        <taxon>Arundo</taxon>
    </lineage>
</organism>
<accession>A0A0A8YBL0</accession>
<reference evidence="1" key="2">
    <citation type="journal article" date="2015" name="Data Brief">
        <title>Shoot transcriptome of the giant reed, Arundo donax.</title>
        <authorList>
            <person name="Barrero R.A."/>
            <person name="Guerrero F.D."/>
            <person name="Moolhuijzen P."/>
            <person name="Goolsby J.A."/>
            <person name="Tidwell J."/>
            <person name="Bellgard S.E."/>
            <person name="Bellgard M.I."/>
        </authorList>
    </citation>
    <scope>NUCLEOTIDE SEQUENCE</scope>
    <source>
        <tissue evidence="1">Shoot tissue taken approximately 20 cm above the soil surface</tissue>
    </source>
</reference>
<reference evidence="1" key="1">
    <citation type="submission" date="2014-09" db="EMBL/GenBank/DDBJ databases">
        <authorList>
            <person name="Magalhaes I.L.F."/>
            <person name="Oliveira U."/>
            <person name="Santos F.R."/>
            <person name="Vidigal T.H.D.A."/>
            <person name="Brescovit A.D."/>
            <person name="Santos A.J."/>
        </authorList>
    </citation>
    <scope>NUCLEOTIDE SEQUENCE</scope>
    <source>
        <tissue evidence="1">Shoot tissue taken approximately 20 cm above the soil surface</tissue>
    </source>
</reference>
<dbReference type="AlphaFoldDB" id="A0A0A8YBL0"/>
<protein>
    <submittedName>
        <fullName evidence="1">Uncharacterized protein</fullName>
    </submittedName>
</protein>